<dbReference type="RefSeq" id="XP_041187647.1">
    <property type="nucleotide sequence ID" value="XM_041329740.1"/>
</dbReference>
<comment type="caution">
    <text evidence="1">The sequence shown here is derived from an EMBL/GenBank/DDBJ whole genome shotgun (WGS) entry which is preliminary data.</text>
</comment>
<name>A0A9P7J702_9AGAM</name>
<dbReference type="EMBL" id="JABBWG010000048">
    <property type="protein sequence ID" value="KAG1806126.1"/>
    <property type="molecule type" value="Genomic_DNA"/>
</dbReference>
<feature type="non-terminal residue" evidence="1">
    <location>
        <position position="1"/>
    </location>
</feature>
<accession>A0A9P7J702</accession>
<evidence type="ECO:0008006" key="3">
    <source>
        <dbReference type="Google" id="ProtNLM"/>
    </source>
</evidence>
<sequence length="245" mass="27813">MLKHFRRGHDPSGVDGTSEGECVVLCPACLQPGKNLPDGWETATKAKWWLYAVFLAIDVNFRLKRRNISSDQADPSLLKGWAYFVNEKDYKAFLAEHLTGAQEVCDLLINKLIHAHNVLQKSTWLVATGMGTVDCARHNFKQPNGVGDLQKGEKYINMDYLFFSTLCGMQLEMLNVSYDIACQWHKNLWACMKSFPQSHGLDYLSKVIHFFVPKFHLPAHIAKCQTIFSFNFTCFVGQMDGEAPE</sequence>
<dbReference type="InterPro" id="IPR040521">
    <property type="entry name" value="KDZ"/>
</dbReference>
<dbReference type="AlphaFoldDB" id="A0A9P7J702"/>
<dbReference type="OrthoDB" id="3235114at2759"/>
<organism evidence="1 2">
    <name type="scientific">Suillus subaureus</name>
    <dbReference type="NCBI Taxonomy" id="48587"/>
    <lineage>
        <taxon>Eukaryota</taxon>
        <taxon>Fungi</taxon>
        <taxon>Dikarya</taxon>
        <taxon>Basidiomycota</taxon>
        <taxon>Agaricomycotina</taxon>
        <taxon>Agaricomycetes</taxon>
        <taxon>Agaricomycetidae</taxon>
        <taxon>Boletales</taxon>
        <taxon>Suillineae</taxon>
        <taxon>Suillaceae</taxon>
        <taxon>Suillus</taxon>
    </lineage>
</organism>
<gene>
    <name evidence="1" type="ORF">BJ212DRAFT_1253495</name>
</gene>
<evidence type="ECO:0000313" key="1">
    <source>
        <dbReference type="EMBL" id="KAG1806126.1"/>
    </source>
</evidence>
<reference evidence="1" key="1">
    <citation type="journal article" date="2020" name="New Phytol.">
        <title>Comparative genomics reveals dynamic genome evolution in host specialist ectomycorrhizal fungi.</title>
        <authorList>
            <person name="Lofgren L.A."/>
            <person name="Nguyen N.H."/>
            <person name="Vilgalys R."/>
            <person name="Ruytinx J."/>
            <person name="Liao H.L."/>
            <person name="Branco S."/>
            <person name="Kuo A."/>
            <person name="LaButti K."/>
            <person name="Lipzen A."/>
            <person name="Andreopoulos W."/>
            <person name="Pangilinan J."/>
            <person name="Riley R."/>
            <person name="Hundley H."/>
            <person name="Na H."/>
            <person name="Barry K."/>
            <person name="Grigoriev I.V."/>
            <person name="Stajich J.E."/>
            <person name="Kennedy P.G."/>
        </authorList>
    </citation>
    <scope>NUCLEOTIDE SEQUENCE</scope>
    <source>
        <strain evidence="1">MN1</strain>
    </source>
</reference>
<protein>
    <recommendedName>
        <fullName evidence="3">CxC2-like cysteine cluster KDZ transposase-associated domain-containing protein</fullName>
    </recommendedName>
</protein>
<dbReference type="Pfam" id="PF18758">
    <property type="entry name" value="KDZ"/>
    <property type="match status" value="1"/>
</dbReference>
<evidence type="ECO:0000313" key="2">
    <source>
        <dbReference type="Proteomes" id="UP000807769"/>
    </source>
</evidence>
<dbReference type="GeneID" id="64623757"/>
<dbReference type="Proteomes" id="UP000807769">
    <property type="component" value="Unassembled WGS sequence"/>
</dbReference>
<proteinExistence type="predicted"/>
<keyword evidence="2" id="KW-1185">Reference proteome</keyword>